<proteinExistence type="predicted"/>
<keyword evidence="4" id="KW-1185">Reference proteome</keyword>
<dbReference type="InterPro" id="IPR027417">
    <property type="entry name" value="P-loop_NTPase"/>
</dbReference>
<name>A0A5K1IUN4_9ACTN</name>
<evidence type="ECO:0000259" key="1">
    <source>
        <dbReference type="Pfam" id="PF13173"/>
    </source>
</evidence>
<evidence type="ECO:0000259" key="2">
    <source>
        <dbReference type="Pfam" id="PF13635"/>
    </source>
</evidence>
<protein>
    <submittedName>
        <fullName evidence="3">AAA domain protein</fullName>
    </submittedName>
</protein>
<sequence length="438" mass="49687">MDIVRRSRYLDRLIAFQDTDLIKIVTGIRRCGKSTLLDMMREHLAQQGVPAERLLTFKMESLEYAGVTDYLTFYRMVRERVDGVDRPYLFFDELQNVEGWEKAVNSLRVDLPCDIYVTGSNAFLLSSELATLISGRYIEIKMQPLTFGEYLDFRSIDAVVAEGLGERVELVSKTGDRLNSNTVLEQYITYGGMPFLAHDEPRREPCRDYTRSLYQTIVARDILSRATRRGRGAITKRDVLERLCAYLADNISNQTSVNKIVGTLNESAGGKTNASTVSAYIDALEETYLFAKVKRYDVKGRELLKTGGNYYIADTGIRSYLDGYRGSDSGRMLENVIYNQLVFEGYEVFCGHLRAGEIDFVAIGEGSDRKYIQVTERIDAEATRERELRPLKLNMLGKIPDSYEKILIVKDGDHPTDIDGIRIVGAVDFLLRNKIAHG</sequence>
<feature type="domain" description="AAA" evidence="1">
    <location>
        <begin position="22"/>
        <end position="151"/>
    </location>
</feature>
<accession>A0A5K1IUN4</accession>
<dbReference type="PANTHER" id="PTHR33295:SF20">
    <property type="entry name" value="ATPASE"/>
    <property type="match status" value="1"/>
</dbReference>
<dbReference type="Pfam" id="PF13173">
    <property type="entry name" value="AAA_14"/>
    <property type="match status" value="1"/>
</dbReference>
<organism evidence="3 4">
    <name type="scientific">Collinsella aerofaciens</name>
    <dbReference type="NCBI Taxonomy" id="74426"/>
    <lineage>
        <taxon>Bacteria</taxon>
        <taxon>Bacillati</taxon>
        <taxon>Actinomycetota</taxon>
        <taxon>Coriobacteriia</taxon>
        <taxon>Coriobacteriales</taxon>
        <taxon>Coriobacteriaceae</taxon>
        <taxon>Collinsella</taxon>
    </lineage>
</organism>
<dbReference type="InterPro" id="IPR041682">
    <property type="entry name" value="AAA_14"/>
</dbReference>
<dbReference type="AlphaFoldDB" id="A0A5K1IUN4"/>
<dbReference type="RefSeq" id="WP_226798326.1">
    <property type="nucleotide sequence ID" value="NZ_CAAKNU010000112.1"/>
</dbReference>
<evidence type="ECO:0000313" key="3">
    <source>
        <dbReference type="EMBL" id="VWL92625.1"/>
    </source>
</evidence>
<dbReference type="Pfam" id="PF13635">
    <property type="entry name" value="DUF4143"/>
    <property type="match status" value="1"/>
</dbReference>
<feature type="domain" description="DUF4143" evidence="2">
    <location>
        <begin position="233"/>
        <end position="373"/>
    </location>
</feature>
<dbReference type="SUPFAM" id="SSF52540">
    <property type="entry name" value="P-loop containing nucleoside triphosphate hydrolases"/>
    <property type="match status" value="1"/>
</dbReference>
<gene>
    <name evidence="3" type="ORF">KCJAJFAP_02104</name>
</gene>
<dbReference type="PANTHER" id="PTHR33295">
    <property type="entry name" value="ATPASE"/>
    <property type="match status" value="1"/>
</dbReference>
<evidence type="ECO:0000313" key="4">
    <source>
        <dbReference type="Proteomes" id="UP000361836"/>
    </source>
</evidence>
<reference evidence="3 4" key="1">
    <citation type="submission" date="2019-10" db="EMBL/GenBank/DDBJ databases">
        <authorList>
            <person name="Wolf R A."/>
        </authorList>
    </citation>
    <scope>NUCLEOTIDE SEQUENCE [LARGE SCALE GENOMIC DNA]</scope>
    <source>
        <strain evidence="3">Collinsella_aerofaciens_MC2</strain>
    </source>
</reference>
<dbReference type="Proteomes" id="UP000361836">
    <property type="component" value="Unassembled WGS sequence"/>
</dbReference>
<dbReference type="EMBL" id="CABWIE010000011">
    <property type="protein sequence ID" value="VWL92625.1"/>
    <property type="molecule type" value="Genomic_DNA"/>
</dbReference>
<dbReference type="InterPro" id="IPR025420">
    <property type="entry name" value="DUF4143"/>
</dbReference>